<dbReference type="GO" id="GO:0071555">
    <property type="term" value="P:cell wall organization"/>
    <property type="evidence" value="ECO:0007669"/>
    <property type="project" value="UniProtKB-KW"/>
</dbReference>
<organism evidence="18 19">
    <name type="scientific">Amylolactobacillus amylotrophicus DSM 20534</name>
    <dbReference type="NCBI Taxonomy" id="1423722"/>
    <lineage>
        <taxon>Bacteria</taxon>
        <taxon>Bacillati</taxon>
        <taxon>Bacillota</taxon>
        <taxon>Bacilli</taxon>
        <taxon>Lactobacillales</taxon>
        <taxon>Lactobacillaceae</taxon>
        <taxon>Amylolactobacillus</taxon>
    </lineage>
</organism>
<evidence type="ECO:0000256" key="12">
    <source>
        <dbReference type="ARBA" id="ARBA00023316"/>
    </source>
</evidence>
<sequence length="928" mass="102461">MNKINELLAQVKQIAMRIWHQLSAVFNRLRQSIMTLPRVSKYANESNASKGQFYLGTVYLTIKGIVKRFFLVLIFGAFLALGIGIGFAVGLLQDQPVPSIAQLDKQINHPEQSSTLYYADMQKISDIKSDIKATHISKNKLTPLVKQAVISTEDETFYDHSGVLPKSLIRAIFSELTGIGVRTGGSTLTQQLVKMQFLTNQTTWKRKVIEMFFAKKIEAHFSKDEILNAYLNVVPFGKNSSGQNIAGIEEATIGIFGKKIADLTLPQAAFIAGLPQSPSAYTPFTITGKLKKDYSLGLKRKNIVLFRMYRNGNITKKEYTAAKNYDLAQDFAQPQKTSQVNGYNNYLYNLVANKSVELIAKSLIRQNKERVADVVKDEAEYNQYLAQASEILKQKGYHVKTTIDKNMYAIMSQTVANAELGTVHTTTNYDTSLNRNVNITEKAQNGSVMIDNETGRVIAFAGGVDFENSQVNHAFNTYRSPGSSIKPYLVYAPAIENKLIGTKTVLPDFPTNYGSYIPTDYGQSVENRFISADEALRMSYNLPAVSLFNEVRKQTPVQEYMQKLGFNIENSEFKQLGLALGGTKYGFSVAENAAAFASFYNDGARSEPYYIDQITDPSGKVIYQHHTKKTKVFSKGTAYIMQKMLHEVTTQGTAAQLSYGLNFDTSNLIGKTGTSNDYRDIWFNGATPGVTISSWMGYDNFYGHTYTLSDNASSVNMSLWTEMVNQLYATNPKIFKLDKASEKPATVHSHGVLRQTGTKAGSVNYDGATVKLTGSMTTSLSLSTHARAASAKFSVGANKKDYDLFFDYKLGKLSNYGTRLYYTGETINTKENVADLFVDNKNSALNENYYGTNITPPSTPSANTEVEGNDEEPQTTGGTPPTNSNENQPAGNTTTNQTGAGSNAESPNQNTQQPSQQTNPPETTGGNN</sequence>
<keyword evidence="9 16" id="KW-1133">Transmembrane helix</keyword>
<evidence type="ECO:0000256" key="4">
    <source>
        <dbReference type="ARBA" id="ARBA00022676"/>
    </source>
</evidence>
<keyword evidence="3" id="KW-0645">Protease</keyword>
<dbReference type="PATRIC" id="fig|1423722.3.peg.1297"/>
<evidence type="ECO:0000256" key="1">
    <source>
        <dbReference type="ARBA" id="ARBA00022475"/>
    </source>
</evidence>
<keyword evidence="11" id="KW-0511">Multifunctional enzyme</keyword>
<dbReference type="GO" id="GO:0009002">
    <property type="term" value="F:serine-type D-Ala-D-Ala carboxypeptidase activity"/>
    <property type="evidence" value="ECO:0007669"/>
    <property type="project" value="UniProtKB-EC"/>
</dbReference>
<dbReference type="InterPro" id="IPR012338">
    <property type="entry name" value="Beta-lactam/transpept-like"/>
</dbReference>
<dbReference type="PANTHER" id="PTHR32282:SF32">
    <property type="entry name" value="PENICILLIN-BINDING PROTEIN 2A"/>
    <property type="match status" value="1"/>
</dbReference>
<protein>
    <submittedName>
        <fullName evidence="18">Bifunctional glycosyltransferase transpeptidase penicillin-binding protein</fullName>
    </submittedName>
</protein>
<comment type="catalytic activity">
    <reaction evidence="13">
        <text>Preferential cleavage: (Ac)2-L-Lys-D-Ala-|-D-Ala. Also transpeptidation of peptidyl-alanyl moieties that are N-acyl substituents of D-alanine.</text>
        <dbReference type="EC" id="3.4.16.4"/>
    </reaction>
</comment>
<dbReference type="GO" id="GO:0006508">
    <property type="term" value="P:proteolysis"/>
    <property type="evidence" value="ECO:0007669"/>
    <property type="project" value="UniProtKB-KW"/>
</dbReference>
<keyword evidence="10 16" id="KW-0472">Membrane</keyword>
<keyword evidence="5 18" id="KW-0808">Transferase</keyword>
<dbReference type="InterPro" id="IPR023346">
    <property type="entry name" value="Lysozyme-like_dom_sf"/>
</dbReference>
<evidence type="ECO:0000256" key="10">
    <source>
        <dbReference type="ARBA" id="ARBA00023136"/>
    </source>
</evidence>
<feature type="region of interest" description="Disordered" evidence="15">
    <location>
        <begin position="848"/>
        <end position="928"/>
    </location>
</feature>
<dbReference type="InterPro" id="IPR001264">
    <property type="entry name" value="Glyco_trans_51"/>
</dbReference>
<keyword evidence="2" id="KW-0121">Carboxypeptidase</keyword>
<keyword evidence="19" id="KW-1185">Reference proteome</keyword>
<dbReference type="Gene3D" id="3.40.710.10">
    <property type="entry name" value="DD-peptidase/beta-lactamase superfamily"/>
    <property type="match status" value="1"/>
</dbReference>
<dbReference type="GO" id="GO:0030288">
    <property type="term" value="C:outer membrane-bounded periplasmic space"/>
    <property type="evidence" value="ECO:0007669"/>
    <property type="project" value="TreeGrafter"/>
</dbReference>
<keyword evidence="7" id="KW-0133">Cell shape</keyword>
<evidence type="ECO:0000256" key="8">
    <source>
        <dbReference type="ARBA" id="ARBA00022984"/>
    </source>
</evidence>
<keyword evidence="2" id="KW-0378">Hydrolase</keyword>
<evidence type="ECO:0000256" key="6">
    <source>
        <dbReference type="ARBA" id="ARBA00022692"/>
    </source>
</evidence>
<evidence type="ECO:0000313" key="19">
    <source>
        <dbReference type="Proteomes" id="UP000050909"/>
    </source>
</evidence>
<dbReference type="PANTHER" id="PTHR32282">
    <property type="entry name" value="BINDING PROTEIN TRANSPEPTIDASE, PUTATIVE-RELATED"/>
    <property type="match status" value="1"/>
</dbReference>
<evidence type="ECO:0000256" key="15">
    <source>
        <dbReference type="SAM" id="MobiDB-lite"/>
    </source>
</evidence>
<evidence type="ECO:0000256" key="5">
    <source>
        <dbReference type="ARBA" id="ARBA00022679"/>
    </source>
</evidence>
<dbReference type="GO" id="GO:0009252">
    <property type="term" value="P:peptidoglycan biosynthetic process"/>
    <property type="evidence" value="ECO:0007669"/>
    <property type="project" value="UniProtKB-KW"/>
</dbReference>
<name>A0A0R1H1Y2_9LACO</name>
<comment type="catalytic activity">
    <reaction evidence="14">
        <text>[GlcNAc-(1-&gt;4)-Mur2Ac(oyl-L-Ala-gamma-D-Glu-L-Lys-D-Ala-D-Ala)](n)-di-trans,octa-cis-undecaprenyl diphosphate + beta-D-GlcNAc-(1-&gt;4)-Mur2Ac(oyl-L-Ala-gamma-D-Glu-L-Lys-D-Ala-D-Ala)-di-trans,octa-cis-undecaprenyl diphosphate = [GlcNAc-(1-&gt;4)-Mur2Ac(oyl-L-Ala-gamma-D-Glu-L-Lys-D-Ala-D-Ala)](n+1)-di-trans,octa-cis-undecaprenyl diphosphate + di-trans,octa-cis-undecaprenyl diphosphate + H(+)</text>
        <dbReference type="Rhea" id="RHEA:23708"/>
        <dbReference type="Rhea" id="RHEA-COMP:9602"/>
        <dbReference type="Rhea" id="RHEA-COMP:9603"/>
        <dbReference type="ChEBI" id="CHEBI:15378"/>
        <dbReference type="ChEBI" id="CHEBI:58405"/>
        <dbReference type="ChEBI" id="CHEBI:60033"/>
        <dbReference type="ChEBI" id="CHEBI:78435"/>
        <dbReference type="EC" id="2.4.99.28"/>
    </reaction>
</comment>
<dbReference type="Gene3D" id="1.10.3810.10">
    <property type="entry name" value="Biosynthetic peptidoglycan transglycosylase-like"/>
    <property type="match status" value="1"/>
</dbReference>
<dbReference type="Gene3D" id="3.90.1310.40">
    <property type="match status" value="1"/>
</dbReference>
<gene>
    <name evidence="18" type="ORF">FC62_GL001272</name>
</gene>
<dbReference type="Gene3D" id="3.40.50.12800">
    <property type="match status" value="1"/>
</dbReference>
<accession>A0A0R1H1Y2</accession>
<evidence type="ECO:0000256" key="2">
    <source>
        <dbReference type="ARBA" id="ARBA00022645"/>
    </source>
</evidence>
<keyword evidence="12" id="KW-0961">Cell wall biogenesis/degradation</keyword>
<dbReference type="AlphaFoldDB" id="A0A0R1H1Y2"/>
<dbReference type="InterPro" id="IPR050396">
    <property type="entry name" value="Glycosyltr_51/Transpeptidase"/>
</dbReference>
<dbReference type="SUPFAM" id="SSF56601">
    <property type="entry name" value="beta-lactamase/transpeptidase-like"/>
    <property type="match status" value="1"/>
</dbReference>
<evidence type="ECO:0000256" key="3">
    <source>
        <dbReference type="ARBA" id="ARBA00022670"/>
    </source>
</evidence>
<dbReference type="Pfam" id="PF00912">
    <property type="entry name" value="Transgly"/>
    <property type="match status" value="1"/>
</dbReference>
<proteinExistence type="predicted"/>
<keyword evidence="8" id="KW-0573">Peptidoglycan synthesis</keyword>
<feature type="compositionally biased region" description="Low complexity" evidence="15">
    <location>
        <begin position="890"/>
        <end position="928"/>
    </location>
</feature>
<dbReference type="SUPFAM" id="SSF53955">
    <property type="entry name" value="Lysozyme-like"/>
    <property type="match status" value="1"/>
</dbReference>
<feature type="transmembrane region" description="Helical" evidence="16">
    <location>
        <begin position="69"/>
        <end position="92"/>
    </location>
</feature>
<comment type="caution">
    <text evidence="18">The sequence shown here is derived from an EMBL/GenBank/DDBJ whole genome shotgun (WGS) entry which is preliminary data.</text>
</comment>
<keyword evidence="6 16" id="KW-0812">Transmembrane</keyword>
<dbReference type="InterPro" id="IPR036950">
    <property type="entry name" value="PBP_transglycosylase"/>
</dbReference>
<feature type="domain" description="Glycosyl transferase family 51" evidence="17">
    <location>
        <begin position="123"/>
        <end position="308"/>
    </location>
</feature>
<evidence type="ECO:0000313" key="18">
    <source>
        <dbReference type="EMBL" id="KRK37394.1"/>
    </source>
</evidence>
<evidence type="ECO:0000256" key="16">
    <source>
        <dbReference type="SAM" id="Phobius"/>
    </source>
</evidence>
<feature type="compositionally biased region" description="Polar residues" evidence="15">
    <location>
        <begin position="848"/>
        <end position="866"/>
    </location>
</feature>
<dbReference type="Proteomes" id="UP000050909">
    <property type="component" value="Unassembled WGS sequence"/>
</dbReference>
<evidence type="ECO:0000256" key="14">
    <source>
        <dbReference type="ARBA" id="ARBA00049902"/>
    </source>
</evidence>
<evidence type="ECO:0000256" key="13">
    <source>
        <dbReference type="ARBA" id="ARBA00034000"/>
    </source>
</evidence>
<reference evidence="18 19" key="1">
    <citation type="journal article" date="2015" name="Genome Announc.">
        <title>Expanding the biotechnology potential of lactobacilli through comparative genomics of 213 strains and associated genera.</title>
        <authorList>
            <person name="Sun Z."/>
            <person name="Harris H.M."/>
            <person name="McCann A."/>
            <person name="Guo C."/>
            <person name="Argimon S."/>
            <person name="Zhang W."/>
            <person name="Yang X."/>
            <person name="Jeffery I.B."/>
            <person name="Cooney J.C."/>
            <person name="Kagawa T.F."/>
            <person name="Liu W."/>
            <person name="Song Y."/>
            <person name="Salvetti E."/>
            <person name="Wrobel A."/>
            <person name="Rasinkangas P."/>
            <person name="Parkhill J."/>
            <person name="Rea M.C."/>
            <person name="O'Sullivan O."/>
            <person name="Ritari J."/>
            <person name="Douillard F.P."/>
            <person name="Paul Ross R."/>
            <person name="Yang R."/>
            <person name="Briner A.E."/>
            <person name="Felis G.E."/>
            <person name="de Vos W.M."/>
            <person name="Barrangou R."/>
            <person name="Klaenhammer T.R."/>
            <person name="Caufield P.W."/>
            <person name="Cui Y."/>
            <person name="Zhang H."/>
            <person name="O'Toole P.W."/>
        </authorList>
    </citation>
    <scope>NUCLEOTIDE SEQUENCE [LARGE SCALE GENOMIC DNA]</scope>
    <source>
        <strain evidence="18 19">DSM 20534</strain>
    </source>
</reference>
<dbReference type="EMBL" id="AZCV01000005">
    <property type="protein sequence ID" value="KRK37394.1"/>
    <property type="molecule type" value="Genomic_DNA"/>
</dbReference>
<keyword evidence="1" id="KW-1003">Cell membrane</keyword>
<dbReference type="GO" id="GO:0008955">
    <property type="term" value="F:peptidoglycan glycosyltransferase activity"/>
    <property type="evidence" value="ECO:0007669"/>
    <property type="project" value="UniProtKB-EC"/>
</dbReference>
<evidence type="ECO:0000256" key="7">
    <source>
        <dbReference type="ARBA" id="ARBA00022960"/>
    </source>
</evidence>
<evidence type="ECO:0000256" key="9">
    <source>
        <dbReference type="ARBA" id="ARBA00022989"/>
    </source>
</evidence>
<keyword evidence="4" id="KW-0328">Glycosyltransferase</keyword>
<dbReference type="GO" id="GO:0008360">
    <property type="term" value="P:regulation of cell shape"/>
    <property type="evidence" value="ECO:0007669"/>
    <property type="project" value="UniProtKB-KW"/>
</dbReference>
<evidence type="ECO:0000256" key="11">
    <source>
        <dbReference type="ARBA" id="ARBA00023268"/>
    </source>
</evidence>
<evidence type="ECO:0000259" key="17">
    <source>
        <dbReference type="Pfam" id="PF00912"/>
    </source>
</evidence>